<keyword evidence="4 7" id="KW-0863">Zinc-finger</keyword>
<dbReference type="EMBL" id="JABCIY010000022">
    <property type="protein sequence ID" value="KAF7196798.1"/>
    <property type="molecule type" value="Genomic_DNA"/>
</dbReference>
<keyword evidence="3" id="KW-0677">Repeat</keyword>
<evidence type="ECO:0000256" key="4">
    <source>
        <dbReference type="ARBA" id="ARBA00022771"/>
    </source>
</evidence>
<comment type="caution">
    <text evidence="10">The sequence shown here is derived from an EMBL/GenBank/DDBJ whole genome shotgun (WGS) entry which is preliminary data.</text>
</comment>
<protein>
    <submittedName>
        <fullName evidence="10">Vegetative incompatibility protein HET-E-1</fullName>
    </submittedName>
</protein>
<dbReference type="InterPro" id="IPR010730">
    <property type="entry name" value="HET"/>
</dbReference>
<dbReference type="PROSITE" id="PS00028">
    <property type="entry name" value="ZINC_FINGER_C2H2_1"/>
    <property type="match status" value="2"/>
</dbReference>
<evidence type="ECO:0000256" key="5">
    <source>
        <dbReference type="ARBA" id="ARBA00022833"/>
    </source>
</evidence>
<dbReference type="SMART" id="SM00355">
    <property type="entry name" value="ZnF_C2H2"/>
    <property type="match status" value="4"/>
</dbReference>
<evidence type="ECO:0000313" key="10">
    <source>
        <dbReference type="EMBL" id="KAF7196798.1"/>
    </source>
</evidence>
<keyword evidence="5" id="KW-0862">Zinc</keyword>
<dbReference type="InterPro" id="IPR054471">
    <property type="entry name" value="GPIID_WHD"/>
</dbReference>
<sequence>MRLLNVVTRRLQDFRENSVPPYVIASHRWLDVEATFQDVEKGRNTPSTGYRKIQEFCDYVENAGVEVEWIWIDTCCIDKKSSAELSKAINSMFRWYANAECCLAYLHDVDSPEGHPVDHSAFKSAQWFTRGWTLQELVASRTVIFLSAQWEVIGHKAQLCQSDTACSNPEVWHSELDLVPDIEEVTGVPFSCLVDPKGYKHVSVADRMSWVLRRETTEDEDKAYCMIGILDVSLPLLYGEGHDKARHRLLQAVKELPHELEEDGSHSNQPSLVTQMESASSSVDPVFERSIGEYKQYLTDAERARFPTVTVDQVKREIVRIQKRQEKTRTMQNMPRLRGFLEPMEVHGRALHGSFKGHDFSALIWGPMKFLLSVTSMDPDAFNDLLRCRSGSILQRGFQRQKWSRVKKRELKHEKVTLKVAAGYFAKTLSENGTMSTPLNLCFGYMGCPALLTAVNDLIVDILFQASIESREAHLKTQKVAKHVLEIALKAAGRTCVIVDGLDECHPSEQKHIATWLRQYIEKTAADQEPSRCVFLSRYDSSTKALLSKLATMQIRPLDNHCDILAFCKNWSKKIQEQFQEGRNLADDSLANLATNTAFKSNGMFLYARLVMQHLYQQTNIDELIRELDVGLPDGLQEAYSRVVEHALCGNTPRHRDALQLCRILSCALRPLQWHEVQTVLAIDLDEQFVNPRRRRVQDAKQLCGSLVDVDQRGEVQFVHHSAKEYLQQEGFFDSQDEHVKMAVLCMKYFSFPIFQCESADQQIDAYILEGQYAFLEYALVYWTTHLQLGLHGRLPNSPILHDFSVGNTLRTIFEQHWQVPRERAPVLKSIAPSLMCLQSSPIWEQTVQTVAAVTKLVNPGNCNVMALSPLKVYPLAFRIRGRLEHLAKTTSAEDFRHLTNYYGDHLHKCPRLYCKWFHTGFNNEYSRQGHQNKHDRPFHCPQAHCFMAALGCTTQKELDSHVDKYHKPLDDFPSDRVSPEPAQVPVERAPPPAQTTAALNPSANVREKQSAAPVQPLKRARREKAVFQCSICSKRFARGYNLRSHMQSHNGEKPYQCSICGKPFQRQYDVKRHEALHSGQKAFVCSGLTAAGVPWGCSKRFARADAFGLHLRSESGKECFQPLTESNGDPDDSQAMPISVSMPPTLPQAFLDQYPGLAAVQWSTASQDSTPAARQVSPSLQQYVDQNLAAASGSSERLHLNDTCALPGMSNDTRMFYDLTNEQDSFLSNQMFEFEQEHSANDTNRPWLL</sequence>
<gene>
    <name evidence="10" type="ORF">HII31_01716</name>
</gene>
<feature type="compositionally biased region" description="Polar residues" evidence="8">
    <location>
        <begin position="995"/>
        <end position="1004"/>
    </location>
</feature>
<dbReference type="Pfam" id="PF06985">
    <property type="entry name" value="HET"/>
    <property type="match status" value="1"/>
</dbReference>
<dbReference type="SUPFAM" id="SSF57667">
    <property type="entry name" value="beta-beta-alpha zinc fingers"/>
    <property type="match status" value="1"/>
</dbReference>
<keyword evidence="11" id="KW-1185">Reference proteome</keyword>
<accession>A0A8H6VLH9</accession>
<evidence type="ECO:0000256" key="8">
    <source>
        <dbReference type="SAM" id="MobiDB-lite"/>
    </source>
</evidence>
<organism evidence="10 11">
    <name type="scientific">Pseudocercospora fuligena</name>
    <dbReference type="NCBI Taxonomy" id="685502"/>
    <lineage>
        <taxon>Eukaryota</taxon>
        <taxon>Fungi</taxon>
        <taxon>Dikarya</taxon>
        <taxon>Ascomycota</taxon>
        <taxon>Pezizomycotina</taxon>
        <taxon>Dothideomycetes</taxon>
        <taxon>Dothideomycetidae</taxon>
        <taxon>Mycosphaerellales</taxon>
        <taxon>Mycosphaerellaceae</taxon>
        <taxon>Pseudocercospora</taxon>
    </lineage>
</organism>
<evidence type="ECO:0000256" key="6">
    <source>
        <dbReference type="ARBA" id="ARBA00023242"/>
    </source>
</evidence>
<proteinExistence type="predicted"/>
<feature type="region of interest" description="Disordered" evidence="8">
    <location>
        <begin position="970"/>
        <end position="1018"/>
    </location>
</feature>
<keyword evidence="2" id="KW-0479">Metal-binding</keyword>
<reference evidence="10" key="1">
    <citation type="submission" date="2020-04" db="EMBL/GenBank/DDBJ databases">
        <title>Draft genome resource of the tomato pathogen Pseudocercospora fuligena.</title>
        <authorList>
            <person name="Zaccaron A."/>
        </authorList>
    </citation>
    <scope>NUCLEOTIDE SEQUENCE</scope>
    <source>
        <strain evidence="10">PF001</strain>
    </source>
</reference>
<dbReference type="Pfam" id="PF22939">
    <property type="entry name" value="WHD_GPIID"/>
    <property type="match status" value="1"/>
</dbReference>
<evidence type="ECO:0000256" key="2">
    <source>
        <dbReference type="ARBA" id="ARBA00022723"/>
    </source>
</evidence>
<dbReference type="PANTHER" id="PTHR10622:SF10">
    <property type="entry name" value="HET DOMAIN-CONTAINING PROTEIN"/>
    <property type="match status" value="1"/>
</dbReference>
<evidence type="ECO:0000313" key="11">
    <source>
        <dbReference type="Proteomes" id="UP000660729"/>
    </source>
</evidence>
<dbReference type="Gene3D" id="3.30.160.60">
    <property type="entry name" value="Classic Zinc Finger"/>
    <property type="match status" value="2"/>
</dbReference>
<comment type="subcellular location">
    <subcellularLocation>
        <location evidence="1">Nucleus</location>
    </subcellularLocation>
</comment>
<evidence type="ECO:0000256" key="7">
    <source>
        <dbReference type="PROSITE-ProRule" id="PRU00042"/>
    </source>
</evidence>
<name>A0A8H6VLH9_9PEZI</name>
<dbReference type="PANTHER" id="PTHR10622">
    <property type="entry name" value="HET DOMAIN-CONTAINING PROTEIN"/>
    <property type="match status" value="1"/>
</dbReference>
<dbReference type="GO" id="GO:0005634">
    <property type="term" value="C:nucleus"/>
    <property type="evidence" value="ECO:0007669"/>
    <property type="project" value="UniProtKB-SubCell"/>
</dbReference>
<dbReference type="Pfam" id="PF00096">
    <property type="entry name" value="zf-C2H2"/>
    <property type="match status" value="1"/>
</dbReference>
<feature type="domain" description="C2H2-type" evidence="9">
    <location>
        <begin position="1028"/>
        <end position="1055"/>
    </location>
</feature>
<dbReference type="InterPro" id="IPR013087">
    <property type="entry name" value="Znf_C2H2_type"/>
</dbReference>
<evidence type="ECO:0000256" key="3">
    <source>
        <dbReference type="ARBA" id="ARBA00022737"/>
    </source>
</evidence>
<evidence type="ECO:0000256" key="1">
    <source>
        <dbReference type="ARBA" id="ARBA00004123"/>
    </source>
</evidence>
<evidence type="ECO:0000259" key="9">
    <source>
        <dbReference type="PROSITE" id="PS50157"/>
    </source>
</evidence>
<dbReference type="FunFam" id="3.30.160.60:FF:000145">
    <property type="entry name" value="Zinc finger protein 574"/>
    <property type="match status" value="1"/>
</dbReference>
<dbReference type="GO" id="GO:0008270">
    <property type="term" value="F:zinc ion binding"/>
    <property type="evidence" value="ECO:0007669"/>
    <property type="project" value="UniProtKB-KW"/>
</dbReference>
<feature type="compositionally biased region" description="Basic and acidic residues" evidence="8">
    <location>
        <begin position="970"/>
        <end position="979"/>
    </location>
</feature>
<dbReference type="AlphaFoldDB" id="A0A8H6VLH9"/>
<dbReference type="FunFam" id="3.30.160.60:FF:000870">
    <property type="entry name" value="zinc finger protein 197 isoform X1"/>
    <property type="match status" value="1"/>
</dbReference>
<dbReference type="Proteomes" id="UP000660729">
    <property type="component" value="Unassembled WGS sequence"/>
</dbReference>
<dbReference type="PROSITE" id="PS50157">
    <property type="entry name" value="ZINC_FINGER_C2H2_2"/>
    <property type="match status" value="2"/>
</dbReference>
<dbReference type="OrthoDB" id="3650263at2759"/>
<feature type="domain" description="C2H2-type" evidence="9">
    <location>
        <begin position="1056"/>
        <end position="1083"/>
    </location>
</feature>
<dbReference type="Pfam" id="PF13912">
    <property type="entry name" value="zf-C2H2_6"/>
    <property type="match status" value="1"/>
</dbReference>
<keyword evidence="6" id="KW-0539">Nucleus</keyword>
<dbReference type="InterPro" id="IPR036236">
    <property type="entry name" value="Znf_C2H2_sf"/>
</dbReference>